<dbReference type="Proteomes" id="UP000233551">
    <property type="component" value="Unassembled WGS sequence"/>
</dbReference>
<gene>
    <name evidence="1" type="ORF">CRG98_020816</name>
</gene>
<organism evidence="1 2">
    <name type="scientific">Punica granatum</name>
    <name type="common">Pomegranate</name>
    <dbReference type="NCBI Taxonomy" id="22663"/>
    <lineage>
        <taxon>Eukaryota</taxon>
        <taxon>Viridiplantae</taxon>
        <taxon>Streptophyta</taxon>
        <taxon>Embryophyta</taxon>
        <taxon>Tracheophyta</taxon>
        <taxon>Spermatophyta</taxon>
        <taxon>Magnoliopsida</taxon>
        <taxon>eudicotyledons</taxon>
        <taxon>Gunneridae</taxon>
        <taxon>Pentapetalae</taxon>
        <taxon>rosids</taxon>
        <taxon>malvids</taxon>
        <taxon>Myrtales</taxon>
        <taxon>Lythraceae</taxon>
        <taxon>Punica</taxon>
    </lineage>
</organism>
<dbReference type="PANTHER" id="PTHR38222:SF1">
    <property type="entry name" value="TFIIS N-TERMINAL DOMAIN-CONTAINING PROTEIN"/>
    <property type="match status" value="1"/>
</dbReference>
<dbReference type="AlphaFoldDB" id="A0A2I0JTP0"/>
<evidence type="ECO:0000313" key="1">
    <source>
        <dbReference type="EMBL" id="PKI58826.1"/>
    </source>
</evidence>
<name>A0A2I0JTP0_PUNGR</name>
<dbReference type="PANTHER" id="PTHR38222">
    <property type="entry name" value="TFIIS N-TERMINAL DOMAIN-CONTAINING PROTEIN"/>
    <property type="match status" value="1"/>
</dbReference>
<evidence type="ECO:0000313" key="2">
    <source>
        <dbReference type="Proteomes" id="UP000233551"/>
    </source>
</evidence>
<keyword evidence="2" id="KW-1185">Reference proteome</keyword>
<reference evidence="1 2" key="1">
    <citation type="submission" date="2017-11" db="EMBL/GenBank/DDBJ databases">
        <title>De-novo sequencing of pomegranate (Punica granatum L.) genome.</title>
        <authorList>
            <person name="Akparov Z."/>
            <person name="Amiraslanov A."/>
            <person name="Hajiyeva S."/>
            <person name="Abbasov M."/>
            <person name="Kaur K."/>
            <person name="Hamwieh A."/>
            <person name="Solovyev V."/>
            <person name="Salamov A."/>
            <person name="Braich B."/>
            <person name="Kosarev P."/>
            <person name="Mahmoud A."/>
            <person name="Hajiyev E."/>
            <person name="Babayeva S."/>
            <person name="Izzatullayeva V."/>
            <person name="Mammadov A."/>
            <person name="Mammadov A."/>
            <person name="Sharifova S."/>
            <person name="Ojaghi J."/>
            <person name="Eynullazada K."/>
            <person name="Bayramov B."/>
            <person name="Abdulazimova A."/>
            <person name="Shahmuradov I."/>
        </authorList>
    </citation>
    <scope>NUCLEOTIDE SEQUENCE [LARGE SCALE GENOMIC DNA]</scope>
    <source>
        <strain evidence="2">cv. AG2017</strain>
        <tissue evidence="1">Leaf</tissue>
    </source>
</reference>
<proteinExistence type="predicted"/>
<comment type="caution">
    <text evidence="1">The sequence shown here is derived from an EMBL/GenBank/DDBJ whole genome shotgun (WGS) entry which is preliminary data.</text>
</comment>
<sequence length="73" mass="7675">MSSSGIVDKWTRKLREQGQSLLSITKGGGAAETEAAATSPGWLSPVFTRVTPAAKMVPCSETSLSMLVECFSP</sequence>
<protein>
    <submittedName>
        <fullName evidence="1">Uncharacterized protein</fullName>
    </submittedName>
</protein>
<dbReference type="EMBL" id="PGOL01001340">
    <property type="protein sequence ID" value="PKI58826.1"/>
    <property type="molecule type" value="Genomic_DNA"/>
</dbReference>
<accession>A0A2I0JTP0</accession>